<dbReference type="EC" id="3.2.1.52" evidence="3"/>
<feature type="domain" description="Glycoside hydrolase family 20 catalytic" evidence="8">
    <location>
        <begin position="157"/>
        <end position="502"/>
    </location>
</feature>
<comment type="catalytic activity">
    <reaction evidence="1">
        <text>Hydrolysis of terminal non-reducing N-acetyl-D-hexosamine residues in N-acetyl-beta-D-hexosaminides.</text>
        <dbReference type="EC" id="3.2.1.52"/>
    </reaction>
</comment>
<feature type="active site" description="Proton donor" evidence="6">
    <location>
        <position position="344"/>
    </location>
</feature>
<dbReference type="OrthoDB" id="9763537at2"/>
<feature type="domain" description="Beta-hexosaminidase bacterial type N-terminal" evidence="9">
    <location>
        <begin position="26"/>
        <end position="153"/>
    </location>
</feature>
<reference evidence="11" key="1">
    <citation type="submission" date="2016-12" db="EMBL/GenBank/DDBJ databases">
        <authorList>
            <person name="Varghese N."/>
            <person name="Submissions S."/>
        </authorList>
    </citation>
    <scope>NUCLEOTIDE SEQUENCE [LARGE SCALE GENOMIC DNA]</scope>
    <source>
        <strain evidence="11">DSM 25035</strain>
    </source>
</reference>
<keyword evidence="4" id="KW-0378">Hydrolase</keyword>
<evidence type="ECO:0000259" key="9">
    <source>
        <dbReference type="Pfam" id="PF02838"/>
    </source>
</evidence>
<dbReference type="PANTHER" id="PTHR22600:SF57">
    <property type="entry name" value="BETA-N-ACETYLHEXOSAMINIDASE"/>
    <property type="match status" value="1"/>
</dbReference>
<accession>A0A1M7ZJE1</accession>
<dbReference type="GO" id="GO:0016020">
    <property type="term" value="C:membrane"/>
    <property type="evidence" value="ECO:0007669"/>
    <property type="project" value="TreeGrafter"/>
</dbReference>
<evidence type="ECO:0000256" key="2">
    <source>
        <dbReference type="ARBA" id="ARBA00006285"/>
    </source>
</evidence>
<evidence type="ECO:0000313" key="11">
    <source>
        <dbReference type="Proteomes" id="UP000184609"/>
    </source>
</evidence>
<dbReference type="Pfam" id="PF00728">
    <property type="entry name" value="Glyco_hydro_20"/>
    <property type="match status" value="1"/>
</dbReference>
<dbReference type="InterPro" id="IPR017853">
    <property type="entry name" value="GH"/>
</dbReference>
<dbReference type="GO" id="GO:0005975">
    <property type="term" value="P:carbohydrate metabolic process"/>
    <property type="evidence" value="ECO:0007669"/>
    <property type="project" value="InterPro"/>
</dbReference>
<dbReference type="InterPro" id="IPR008979">
    <property type="entry name" value="Galactose-bd-like_sf"/>
</dbReference>
<dbReference type="Gene3D" id="2.60.120.260">
    <property type="entry name" value="Galactose-binding domain-like"/>
    <property type="match status" value="1"/>
</dbReference>
<dbReference type="InterPro" id="IPR029018">
    <property type="entry name" value="Hex-like_dom2"/>
</dbReference>
<dbReference type="AlphaFoldDB" id="A0A1M7ZJE1"/>
<dbReference type="Pfam" id="PF02838">
    <property type="entry name" value="Glyco_hydro_20b"/>
    <property type="match status" value="1"/>
</dbReference>
<dbReference type="GO" id="GO:0004563">
    <property type="term" value="F:beta-N-acetylhexosaminidase activity"/>
    <property type="evidence" value="ECO:0007669"/>
    <property type="project" value="UniProtKB-EC"/>
</dbReference>
<evidence type="ECO:0000259" key="8">
    <source>
        <dbReference type="Pfam" id="PF00728"/>
    </source>
</evidence>
<evidence type="ECO:0000256" key="3">
    <source>
        <dbReference type="ARBA" id="ARBA00012663"/>
    </source>
</evidence>
<evidence type="ECO:0000256" key="6">
    <source>
        <dbReference type="PIRSR" id="PIRSR625705-1"/>
    </source>
</evidence>
<keyword evidence="11" id="KW-1185">Reference proteome</keyword>
<dbReference type="InterPro" id="IPR026876">
    <property type="entry name" value="Fn3_assoc_repeat"/>
</dbReference>
<dbReference type="PRINTS" id="PR00738">
    <property type="entry name" value="GLHYDRLASE20"/>
</dbReference>
<dbReference type="SUPFAM" id="SSF51445">
    <property type="entry name" value="(Trans)glycosidases"/>
    <property type="match status" value="1"/>
</dbReference>
<dbReference type="Gene3D" id="3.20.20.80">
    <property type="entry name" value="Glycosidases"/>
    <property type="match status" value="1"/>
</dbReference>
<name>A0A1M7ZJE1_9BACT</name>
<keyword evidence="7" id="KW-0732">Signal</keyword>
<comment type="similarity">
    <text evidence="2">Belongs to the glycosyl hydrolase 20 family.</text>
</comment>
<proteinExistence type="inferred from homology"/>
<gene>
    <name evidence="10" type="ORF">SAMN04488108_3808</name>
</gene>
<dbReference type="Proteomes" id="UP000184609">
    <property type="component" value="Unassembled WGS sequence"/>
</dbReference>
<dbReference type="GO" id="GO:0030203">
    <property type="term" value="P:glycosaminoglycan metabolic process"/>
    <property type="evidence" value="ECO:0007669"/>
    <property type="project" value="TreeGrafter"/>
</dbReference>
<evidence type="ECO:0000313" key="10">
    <source>
        <dbReference type="EMBL" id="SHO65021.1"/>
    </source>
</evidence>
<dbReference type="SUPFAM" id="SSF55545">
    <property type="entry name" value="beta-N-acetylhexosaminidase-like domain"/>
    <property type="match status" value="1"/>
</dbReference>
<evidence type="ECO:0000256" key="7">
    <source>
        <dbReference type="SAM" id="SignalP"/>
    </source>
</evidence>
<dbReference type="Pfam" id="PF13287">
    <property type="entry name" value="Fn3_assoc"/>
    <property type="match status" value="1"/>
</dbReference>
<dbReference type="SUPFAM" id="SSF49785">
    <property type="entry name" value="Galactose-binding domain-like"/>
    <property type="match status" value="1"/>
</dbReference>
<dbReference type="Gene3D" id="3.30.379.10">
    <property type="entry name" value="Chitobiase/beta-hexosaminidase domain 2-like"/>
    <property type="match status" value="1"/>
</dbReference>
<dbReference type="EMBL" id="FRXN01000006">
    <property type="protein sequence ID" value="SHO65021.1"/>
    <property type="molecule type" value="Genomic_DNA"/>
</dbReference>
<protein>
    <recommendedName>
        <fullName evidence="3">beta-N-acetylhexosaminidase</fullName>
        <ecNumber evidence="3">3.2.1.52</ecNumber>
    </recommendedName>
</protein>
<dbReference type="CDD" id="cd06563">
    <property type="entry name" value="GH20_chitobiase-like"/>
    <property type="match status" value="1"/>
</dbReference>
<feature type="chain" id="PRO_5012410219" description="beta-N-acetylhexosaminidase" evidence="7">
    <location>
        <begin position="24"/>
        <end position="758"/>
    </location>
</feature>
<organism evidence="10 11">
    <name type="scientific">Algoriphagus zhangzhouensis</name>
    <dbReference type="NCBI Taxonomy" id="1073327"/>
    <lineage>
        <taxon>Bacteria</taxon>
        <taxon>Pseudomonadati</taxon>
        <taxon>Bacteroidota</taxon>
        <taxon>Cytophagia</taxon>
        <taxon>Cytophagales</taxon>
        <taxon>Cyclobacteriaceae</taxon>
        <taxon>Algoriphagus</taxon>
    </lineage>
</organism>
<dbReference type="InterPro" id="IPR015883">
    <property type="entry name" value="Glyco_hydro_20_cat"/>
</dbReference>
<dbReference type="InterPro" id="IPR015882">
    <property type="entry name" value="HEX_bac_N"/>
</dbReference>
<dbReference type="PANTHER" id="PTHR22600">
    <property type="entry name" value="BETA-HEXOSAMINIDASE"/>
    <property type="match status" value="1"/>
</dbReference>
<evidence type="ECO:0000256" key="1">
    <source>
        <dbReference type="ARBA" id="ARBA00001231"/>
    </source>
</evidence>
<dbReference type="PROSITE" id="PS51257">
    <property type="entry name" value="PROKAR_LIPOPROTEIN"/>
    <property type="match status" value="1"/>
</dbReference>
<feature type="signal peptide" evidence="7">
    <location>
        <begin position="1"/>
        <end position="23"/>
    </location>
</feature>
<evidence type="ECO:0000256" key="4">
    <source>
        <dbReference type="ARBA" id="ARBA00022801"/>
    </source>
</evidence>
<dbReference type="STRING" id="1073327.SAMN04488108_3808"/>
<dbReference type="RefSeq" id="WP_134204573.1">
    <property type="nucleotide sequence ID" value="NZ_FRXN01000006.1"/>
</dbReference>
<keyword evidence="5" id="KW-0326">Glycosidase</keyword>
<dbReference type="InterPro" id="IPR025705">
    <property type="entry name" value="Beta_hexosaminidase_sua/sub"/>
</dbReference>
<sequence>MKYSSIILLAVLFWTACSSPVSNTPISIIPAPAKMEIQNGSFSLSSSTKLVLKDEGKFSNEVEFLQITLEHALGSKISEDGNGTEIELIFDSQIQAAGAYQLEINSDKVILKAGDPSGMFYALETFRQLLPADLEGSKTSGEISIPTVSIEDQPTLDWRGMHLDVSRHFFSIEYLHRYVDLLALYKMNKFHLHLTDDQGWRIEIKNYPELTEKSAWRTFNAQDSVCMEKAVEDPRFNFEQKHLREVDGQTQYGGFYTQDELRELVAYAQSRHVEIIPEIDMPGHMMAAIQVYPELACIDNPGWGELFSTPLCPGKEGVYMFVENVLTEVMDIFPSKFVHIGADEVEKSTWENSQACKSLMAAEGLKDVEELQTYFVERVTKFLKSKGKEVIVWDDALNAGIDSSTYVMYWRNWVAEVPERIAANGNRMILVPGNPMYFSRLDAKMYPIYHLPLHGKKYPEEKVNLIQGTQAALWSETVPSEALADAIIFPKMLALAERTWSSPEVLDWESFKVRLQTQLKRLEALGVKYSYNVTKELIPFMNVDQEMQQIGITLDSELSNPEIHYTLDGSTPTMDSPKYDGEFFVKGSALVTAAVFEEGKALEPYLTRQVDYHKAIGKPVTYQKPWNRSYPAGDAGTMTDGLRGGNGYGDGKWQGFTTDMDVTIDMGEEQELNSFSATFMQQSGPGVLMPGTVEVSLSSDGENFHQVLSIENDIPKDKKELILKDFAGSLGGEKARYINVKAINSQRGFIFTDEIVIN</sequence>
<evidence type="ECO:0000256" key="5">
    <source>
        <dbReference type="ARBA" id="ARBA00023295"/>
    </source>
</evidence>